<feature type="region of interest" description="Phosphopantothenate--cysteine ligase" evidence="3">
    <location>
        <begin position="186"/>
        <end position="407"/>
    </location>
</feature>
<keyword evidence="3 4" id="KW-0436">Ligase</keyword>
<feature type="binding site" evidence="3">
    <location>
        <position position="347"/>
    </location>
    <ligand>
        <name>CTP</name>
        <dbReference type="ChEBI" id="CHEBI:37563"/>
    </ligand>
</feature>
<dbReference type="NCBIfam" id="TIGR00521">
    <property type="entry name" value="coaBC_dfp"/>
    <property type="match status" value="1"/>
</dbReference>
<dbReference type="Gene3D" id="3.40.50.10300">
    <property type="entry name" value="CoaB-like"/>
    <property type="match status" value="1"/>
</dbReference>
<dbReference type="Gene3D" id="3.40.50.1950">
    <property type="entry name" value="Flavin prenyltransferase-like"/>
    <property type="match status" value="1"/>
</dbReference>
<accession>A0A923E5C1</accession>
<keyword evidence="3 4" id="KW-0285">Flavoprotein</keyword>
<comment type="function">
    <text evidence="4">Catalyzes two steps in the biosynthesis of coenzyme A. In the first step cysteine is conjugated to 4'-phosphopantothenate to form 4-phosphopantothenoylcysteine, in the latter compound is decarboxylated to form 4'-phosphopantotheine.</text>
</comment>
<dbReference type="InterPro" id="IPR003382">
    <property type="entry name" value="Flavoprotein"/>
</dbReference>
<evidence type="ECO:0000259" key="5">
    <source>
        <dbReference type="Pfam" id="PF02441"/>
    </source>
</evidence>
<feature type="binding site" evidence="3">
    <location>
        <position position="278"/>
    </location>
    <ligand>
        <name>CTP</name>
        <dbReference type="ChEBI" id="CHEBI:37563"/>
    </ligand>
</feature>
<keyword evidence="2 3" id="KW-0456">Lyase</keyword>
<feature type="domain" description="Flavoprotein" evidence="5">
    <location>
        <begin position="4"/>
        <end position="171"/>
    </location>
</feature>
<dbReference type="GO" id="GO:0004633">
    <property type="term" value="F:phosphopantothenoylcysteine decarboxylase activity"/>
    <property type="evidence" value="ECO:0007669"/>
    <property type="project" value="UniProtKB-UniRule"/>
</dbReference>
<gene>
    <name evidence="3" type="primary">coaBC</name>
    <name evidence="7" type="ORF">HD592_001212</name>
</gene>
<dbReference type="HAMAP" id="MF_02225">
    <property type="entry name" value="CoaBC"/>
    <property type="match status" value="1"/>
</dbReference>
<keyword evidence="3 4" id="KW-0288">FMN</keyword>
<comment type="cofactor">
    <cofactor evidence="3">
        <name>Mg(2+)</name>
        <dbReference type="ChEBI" id="CHEBI:18420"/>
    </cofactor>
</comment>
<comment type="similarity">
    <text evidence="3 4">In the N-terminal section; belongs to the HFCD (homo-oligomeric flavin containing Cys decarboxylase) superfamily.</text>
</comment>
<dbReference type="Proteomes" id="UP000617426">
    <property type="component" value="Unassembled WGS sequence"/>
</dbReference>
<feature type="binding site" evidence="3">
    <location>
        <position position="326"/>
    </location>
    <ligand>
        <name>CTP</name>
        <dbReference type="ChEBI" id="CHEBI:37563"/>
    </ligand>
</feature>
<keyword evidence="1 3" id="KW-0210">Decarboxylase</keyword>
<evidence type="ECO:0000313" key="7">
    <source>
        <dbReference type="EMBL" id="MBB6334647.1"/>
    </source>
</evidence>
<sequence length="407" mass="42477">MTASIVVGVGAGIAAYKAAILVRELIRSGARVDVVPTPRSLEFVGKATWEGLTGRPVHVGVFDHPGSDHVELARRADLVVVAPATADLMARVRAGIADDLLTTTILAASCPVLLAPAMHSAMWTNPATQDNVRELRARGFTVIEPEVGALGSGDSGIGRLPDPSDIAARAFECLGGGERRLAGRRILVSAGGTREPVDPVRFIGNRSSGRQGIEIARAAADEGADVVLVAANIEEALLAPLARRMRIIDAPTAADVEAAVLGGLADLDAVVMTAAVADFRPVSVETAKIKKDPDSSEAPTLVLERTVDVLKAVCDSDSRPALVVGFAAETGTREQVEAFGRDKARRKGADLLAVNRVGEGLGFGDVDNEVLLLDSAGRRLGGESGSKAEVARFLVGMIAKRLDRMAQ</sequence>
<evidence type="ECO:0000256" key="3">
    <source>
        <dbReference type="HAMAP-Rule" id="MF_02225"/>
    </source>
</evidence>
<feature type="region of interest" description="Phosphopantothenoylcysteine decarboxylase" evidence="3">
    <location>
        <begin position="1"/>
        <end position="185"/>
    </location>
</feature>
<dbReference type="EMBL" id="JACHMK010000001">
    <property type="protein sequence ID" value="MBB6334647.1"/>
    <property type="molecule type" value="Genomic_DNA"/>
</dbReference>
<dbReference type="GO" id="GO:0015937">
    <property type="term" value="P:coenzyme A biosynthetic process"/>
    <property type="evidence" value="ECO:0007669"/>
    <property type="project" value="UniProtKB-UniRule"/>
</dbReference>
<proteinExistence type="inferred from homology"/>
<dbReference type="PANTHER" id="PTHR14359:SF6">
    <property type="entry name" value="PHOSPHOPANTOTHENOYLCYSTEINE DECARBOXYLASE"/>
    <property type="match status" value="1"/>
</dbReference>
<evidence type="ECO:0000256" key="4">
    <source>
        <dbReference type="RuleBase" id="RU364078"/>
    </source>
</evidence>
<comment type="caution">
    <text evidence="3">Lacks conserved residue(s) required for the propagation of feature annotation.</text>
</comment>
<dbReference type="GO" id="GO:0010181">
    <property type="term" value="F:FMN binding"/>
    <property type="evidence" value="ECO:0007669"/>
    <property type="project" value="UniProtKB-UniRule"/>
</dbReference>
<comment type="similarity">
    <text evidence="3 4">In the C-terminal section; belongs to the PPC synthetase family.</text>
</comment>
<comment type="catalytic activity">
    <reaction evidence="3 4">
        <text>(R)-4'-phosphopantothenate + L-cysteine + CTP = N-[(R)-4-phosphopantothenoyl]-L-cysteine + CMP + diphosphate + H(+)</text>
        <dbReference type="Rhea" id="RHEA:19397"/>
        <dbReference type="ChEBI" id="CHEBI:10986"/>
        <dbReference type="ChEBI" id="CHEBI:15378"/>
        <dbReference type="ChEBI" id="CHEBI:33019"/>
        <dbReference type="ChEBI" id="CHEBI:35235"/>
        <dbReference type="ChEBI" id="CHEBI:37563"/>
        <dbReference type="ChEBI" id="CHEBI:59458"/>
        <dbReference type="ChEBI" id="CHEBI:60377"/>
        <dbReference type="EC" id="6.3.2.5"/>
    </reaction>
</comment>
<comment type="pathway">
    <text evidence="3 4">Cofactor biosynthesis; coenzyme A biosynthesis; CoA from (R)-pantothenate: step 2/5.</text>
</comment>
<organism evidence="7 8">
    <name type="scientific">Schaalia hyovaginalis</name>
    <dbReference type="NCBI Taxonomy" id="29316"/>
    <lineage>
        <taxon>Bacteria</taxon>
        <taxon>Bacillati</taxon>
        <taxon>Actinomycetota</taxon>
        <taxon>Actinomycetes</taxon>
        <taxon>Actinomycetales</taxon>
        <taxon>Actinomycetaceae</taxon>
        <taxon>Schaalia</taxon>
    </lineage>
</organism>
<dbReference type="SUPFAM" id="SSF102645">
    <property type="entry name" value="CoaB-like"/>
    <property type="match status" value="1"/>
</dbReference>
<name>A0A923E5C1_9ACTO</name>
<keyword evidence="8" id="KW-1185">Reference proteome</keyword>
<dbReference type="AlphaFoldDB" id="A0A923E5C1"/>
<comment type="caution">
    <text evidence="7">The sequence shown here is derived from an EMBL/GenBank/DDBJ whole genome shotgun (WGS) entry which is preliminary data.</text>
</comment>
<evidence type="ECO:0000313" key="8">
    <source>
        <dbReference type="Proteomes" id="UP000617426"/>
    </source>
</evidence>
<evidence type="ECO:0000256" key="2">
    <source>
        <dbReference type="ARBA" id="ARBA00023239"/>
    </source>
</evidence>
<dbReference type="Pfam" id="PF02441">
    <property type="entry name" value="Flavoprotein"/>
    <property type="match status" value="1"/>
</dbReference>
<comment type="function">
    <text evidence="3">Catalyzes two sequential steps in the biosynthesis of coenzyme A. In the first step cysteine is conjugated to 4'-phosphopantothenate to form 4-phosphopantothenoylcysteine. In the second step the latter compound is decarboxylated to form 4'-phosphopantotheine.</text>
</comment>
<dbReference type="GO" id="GO:0046872">
    <property type="term" value="F:metal ion binding"/>
    <property type="evidence" value="ECO:0007669"/>
    <property type="project" value="UniProtKB-KW"/>
</dbReference>
<evidence type="ECO:0000259" key="6">
    <source>
        <dbReference type="Pfam" id="PF04127"/>
    </source>
</evidence>
<evidence type="ECO:0000256" key="1">
    <source>
        <dbReference type="ARBA" id="ARBA00022793"/>
    </source>
</evidence>
<dbReference type="EC" id="6.3.2.5" evidence="3"/>
<dbReference type="RefSeq" id="WP_184452533.1">
    <property type="nucleotide sequence ID" value="NZ_JACHMK010000001.1"/>
</dbReference>
<feature type="binding site" evidence="3">
    <location>
        <position position="288"/>
    </location>
    <ligand>
        <name>CTP</name>
        <dbReference type="ChEBI" id="CHEBI:37563"/>
    </ligand>
</feature>
<dbReference type="InterPro" id="IPR036551">
    <property type="entry name" value="Flavin_trans-like"/>
</dbReference>
<keyword evidence="3" id="KW-0511">Multifunctional enzyme</keyword>
<comment type="pathway">
    <text evidence="3 4">Cofactor biosynthesis; coenzyme A biosynthesis; CoA from (R)-pantothenate: step 3/5.</text>
</comment>
<dbReference type="InterPro" id="IPR007085">
    <property type="entry name" value="DNA/pantothenate-metab_flavo_C"/>
</dbReference>
<comment type="catalytic activity">
    <reaction evidence="3 4">
        <text>N-[(R)-4-phosphopantothenoyl]-L-cysteine + H(+) = (R)-4'-phosphopantetheine + CO2</text>
        <dbReference type="Rhea" id="RHEA:16793"/>
        <dbReference type="ChEBI" id="CHEBI:15378"/>
        <dbReference type="ChEBI" id="CHEBI:16526"/>
        <dbReference type="ChEBI" id="CHEBI:59458"/>
        <dbReference type="ChEBI" id="CHEBI:61723"/>
        <dbReference type="EC" id="4.1.1.36"/>
    </reaction>
</comment>
<reference evidence="7" key="1">
    <citation type="submission" date="2020-08" db="EMBL/GenBank/DDBJ databases">
        <title>Sequencing the genomes of 1000 actinobacteria strains.</title>
        <authorList>
            <person name="Klenk H.-P."/>
        </authorList>
    </citation>
    <scope>NUCLEOTIDE SEQUENCE</scope>
    <source>
        <strain evidence="7">DSM 10695</strain>
    </source>
</reference>
<dbReference type="Pfam" id="PF04127">
    <property type="entry name" value="DFP"/>
    <property type="match status" value="1"/>
</dbReference>
<dbReference type="GO" id="GO:0015941">
    <property type="term" value="P:pantothenate catabolic process"/>
    <property type="evidence" value="ECO:0007669"/>
    <property type="project" value="InterPro"/>
</dbReference>
<feature type="binding site" evidence="3">
    <location>
        <position position="343"/>
    </location>
    <ligand>
        <name>CTP</name>
        <dbReference type="ChEBI" id="CHEBI:37563"/>
    </ligand>
</feature>
<dbReference type="GO" id="GO:0004632">
    <property type="term" value="F:phosphopantothenate--cysteine ligase activity"/>
    <property type="evidence" value="ECO:0007669"/>
    <property type="project" value="UniProtKB-UniRule"/>
</dbReference>
<dbReference type="PANTHER" id="PTHR14359">
    <property type="entry name" value="HOMO-OLIGOMERIC FLAVIN CONTAINING CYS DECARBOXYLASE FAMILY"/>
    <property type="match status" value="1"/>
</dbReference>
<keyword evidence="3" id="KW-0460">Magnesium</keyword>
<keyword evidence="3" id="KW-0479">Metal-binding</keyword>
<dbReference type="GO" id="GO:0071513">
    <property type="term" value="C:phosphopantothenoylcysteine decarboxylase complex"/>
    <property type="evidence" value="ECO:0007669"/>
    <property type="project" value="TreeGrafter"/>
</dbReference>
<dbReference type="InterPro" id="IPR035929">
    <property type="entry name" value="CoaB-like_sf"/>
</dbReference>
<feature type="domain" description="DNA/pantothenate metabolism flavoprotein C-terminal" evidence="6">
    <location>
        <begin position="181"/>
        <end position="400"/>
    </location>
</feature>
<dbReference type="InterPro" id="IPR005252">
    <property type="entry name" value="CoaBC"/>
</dbReference>
<comment type="cofactor">
    <cofactor evidence="3">
        <name>FMN</name>
        <dbReference type="ChEBI" id="CHEBI:58210"/>
    </cofactor>
    <text evidence="3">Binds 1 FMN per subunit.</text>
</comment>
<protein>
    <recommendedName>
        <fullName evidence="3">Coenzyme A biosynthesis bifunctional protein CoaBC</fullName>
    </recommendedName>
    <alternativeName>
        <fullName evidence="3">DNA/pantothenate metabolism flavoprotein</fullName>
    </alternativeName>
    <alternativeName>
        <fullName evidence="3">Phosphopantothenoylcysteine synthetase/decarboxylase</fullName>
        <shortName evidence="3">PPCS-PPCDC</shortName>
    </alternativeName>
    <domain>
        <recommendedName>
            <fullName evidence="3">Phosphopantothenoylcysteine decarboxylase</fullName>
            <shortName evidence="3">PPC decarboxylase</shortName>
            <shortName evidence="3">PPC-DC</shortName>
            <ecNumber evidence="3">4.1.1.36</ecNumber>
        </recommendedName>
        <alternativeName>
            <fullName evidence="3">CoaC</fullName>
        </alternativeName>
    </domain>
    <domain>
        <recommendedName>
            <fullName evidence="3">Phosphopantothenate--cysteine ligase</fullName>
            <ecNumber evidence="3">6.3.2.5</ecNumber>
        </recommendedName>
        <alternativeName>
            <fullName evidence="3">CoaB</fullName>
        </alternativeName>
        <alternativeName>
            <fullName evidence="3">Phosphopantothenoylcysteine synthetase</fullName>
            <shortName evidence="3">PPC synthetase</shortName>
            <shortName evidence="3">PPC-S</shortName>
        </alternativeName>
    </domain>
</protein>
<dbReference type="SUPFAM" id="SSF52507">
    <property type="entry name" value="Homo-oligomeric flavin-containing Cys decarboxylases, HFCD"/>
    <property type="match status" value="1"/>
</dbReference>
<dbReference type="EC" id="4.1.1.36" evidence="3"/>